<dbReference type="OrthoDB" id="273181at2759"/>
<feature type="compositionally biased region" description="Low complexity" evidence="5">
    <location>
        <begin position="339"/>
        <end position="355"/>
    </location>
</feature>
<organism evidence="9 10">
    <name type="scientific">Rhizoclosmatium globosum</name>
    <dbReference type="NCBI Taxonomy" id="329046"/>
    <lineage>
        <taxon>Eukaryota</taxon>
        <taxon>Fungi</taxon>
        <taxon>Fungi incertae sedis</taxon>
        <taxon>Chytridiomycota</taxon>
        <taxon>Chytridiomycota incertae sedis</taxon>
        <taxon>Chytridiomycetes</taxon>
        <taxon>Chytridiales</taxon>
        <taxon>Chytriomycetaceae</taxon>
        <taxon>Rhizoclosmatium</taxon>
    </lineage>
</organism>
<dbReference type="CDD" id="cd14498">
    <property type="entry name" value="DSP"/>
    <property type="match status" value="1"/>
</dbReference>
<dbReference type="GO" id="GO:0043409">
    <property type="term" value="P:negative regulation of MAPK cascade"/>
    <property type="evidence" value="ECO:0007669"/>
    <property type="project" value="TreeGrafter"/>
</dbReference>
<dbReference type="PROSITE" id="PS50056">
    <property type="entry name" value="TYR_PHOSPHATASE_2"/>
    <property type="match status" value="1"/>
</dbReference>
<feature type="region of interest" description="Disordered" evidence="5">
    <location>
        <begin position="289"/>
        <end position="366"/>
    </location>
</feature>
<protein>
    <recommendedName>
        <fullName evidence="2">protein-tyrosine-phosphatase</fullName>
        <ecNumber evidence="2">3.1.3.48</ecNumber>
    </recommendedName>
</protein>
<evidence type="ECO:0000256" key="4">
    <source>
        <dbReference type="ARBA" id="ARBA00022912"/>
    </source>
</evidence>
<evidence type="ECO:0000256" key="5">
    <source>
        <dbReference type="SAM" id="MobiDB-lite"/>
    </source>
</evidence>
<keyword evidence="10" id="KW-1185">Reference proteome</keyword>
<dbReference type="PROSITE" id="PS50054">
    <property type="entry name" value="TYR_PHOSPHATASE_DUAL"/>
    <property type="match status" value="1"/>
</dbReference>
<dbReference type="STRING" id="329046.A0A1Y2C7R1"/>
<evidence type="ECO:0000259" key="8">
    <source>
        <dbReference type="PROSITE" id="PS50206"/>
    </source>
</evidence>
<dbReference type="PROSITE" id="PS50206">
    <property type="entry name" value="RHODANESE_3"/>
    <property type="match status" value="1"/>
</dbReference>
<comment type="similarity">
    <text evidence="1">Belongs to the protein-tyrosine phosphatase family. Non-receptor class dual specificity subfamily.</text>
</comment>
<dbReference type="EC" id="3.1.3.48" evidence="2"/>
<dbReference type="SMART" id="SM00195">
    <property type="entry name" value="DSPc"/>
    <property type="match status" value="1"/>
</dbReference>
<dbReference type="AlphaFoldDB" id="A0A1Y2C7R1"/>
<dbReference type="InterPro" id="IPR029021">
    <property type="entry name" value="Prot-tyrosine_phosphatase-like"/>
</dbReference>
<dbReference type="PANTHER" id="PTHR10159:SF519">
    <property type="entry name" value="DUAL SPECIFICITY PROTEIN PHOSPHATASE MPK3"/>
    <property type="match status" value="1"/>
</dbReference>
<dbReference type="SUPFAM" id="SSF52821">
    <property type="entry name" value="Rhodanese/Cell cycle control phosphatase"/>
    <property type="match status" value="1"/>
</dbReference>
<feature type="domain" description="Rhodanese" evidence="8">
    <location>
        <begin position="106"/>
        <end position="235"/>
    </location>
</feature>
<accession>A0A1Y2C7R1</accession>
<dbReference type="InterPro" id="IPR000340">
    <property type="entry name" value="Dual-sp_phosphatase_cat-dom"/>
</dbReference>
<dbReference type="GO" id="GO:0017017">
    <property type="term" value="F:MAP kinase tyrosine/serine/threonine phosphatase activity"/>
    <property type="evidence" value="ECO:0007669"/>
    <property type="project" value="TreeGrafter"/>
</dbReference>
<sequence>MSQLQNDPISGAVEMRTFKTNGRNENVAAAALLGSREGSRSNLFQSEPKFDSSLLATELKKNKSNEALNSVTNAFKKTTLAETQGGAVKTSKPLAVKALLEILAKTPTEVLLLDVRPLQDFEDMRIKDSANISLPSLILKRIKKGTAGGNFQLDNFLTNTASKERYKAWFQNYSDAKNAAIVVYDDDISQIEDVDSDAYAVLKAILGSQLVATKQNLTVNYLDGGLNAMIREPAARPFMEGNQQQQQVGTGVPGIITVVPSLTSEALTLSPTSATSNYETPMLTIQGSSPVSTTFESATQPTPSSIHHLDSPHKSMSLPVQSSGSPLLTSPVSKPSKRSSFTISIAPSPSASSPSNGPITPSMAEASTPAAPQMEHISQITDYMFLGSEVVPTASDAVAQLSKKGITHVLNMAKEVKDEPLMSPGTGIEFKWIGVYDHPDEEIEGPIRQGVQFIDDARKKSPEGTKVLVHCKAGRSRSVAVVLAYLVMVQKMTLRDAYSLVSEKRKGIIPNIGFMVALLHLELEVHGKNTEILGPSALQGTRSI</sequence>
<keyword evidence="4" id="KW-0904">Protein phosphatase</keyword>
<dbReference type="InterPro" id="IPR001763">
    <property type="entry name" value="Rhodanese-like_dom"/>
</dbReference>
<dbReference type="SUPFAM" id="SSF52799">
    <property type="entry name" value="(Phosphotyrosine protein) phosphatases II"/>
    <property type="match status" value="1"/>
</dbReference>
<dbReference type="GO" id="GO:0008330">
    <property type="term" value="F:protein tyrosine/threonine phosphatase activity"/>
    <property type="evidence" value="ECO:0007669"/>
    <property type="project" value="TreeGrafter"/>
</dbReference>
<keyword evidence="3" id="KW-0378">Hydrolase</keyword>
<evidence type="ECO:0000313" key="10">
    <source>
        <dbReference type="Proteomes" id="UP000193642"/>
    </source>
</evidence>
<dbReference type="GO" id="GO:0005737">
    <property type="term" value="C:cytoplasm"/>
    <property type="evidence" value="ECO:0007669"/>
    <property type="project" value="TreeGrafter"/>
</dbReference>
<dbReference type="InterPro" id="IPR020422">
    <property type="entry name" value="TYR_PHOSPHATASE_DUAL_dom"/>
</dbReference>
<evidence type="ECO:0000256" key="3">
    <source>
        <dbReference type="ARBA" id="ARBA00022801"/>
    </source>
</evidence>
<name>A0A1Y2C7R1_9FUNG</name>
<dbReference type="InterPro" id="IPR036873">
    <property type="entry name" value="Rhodanese-like_dom_sf"/>
</dbReference>
<evidence type="ECO:0000256" key="2">
    <source>
        <dbReference type="ARBA" id="ARBA00013064"/>
    </source>
</evidence>
<feature type="compositionally biased region" description="Polar residues" evidence="5">
    <location>
        <begin position="318"/>
        <end position="333"/>
    </location>
</feature>
<dbReference type="Proteomes" id="UP000193642">
    <property type="component" value="Unassembled WGS sequence"/>
</dbReference>
<dbReference type="Pfam" id="PF00782">
    <property type="entry name" value="DSPc"/>
    <property type="match status" value="1"/>
</dbReference>
<feature type="domain" description="Tyrosine-protein phosphatase" evidence="6">
    <location>
        <begin position="376"/>
        <end position="527"/>
    </location>
</feature>
<evidence type="ECO:0000259" key="7">
    <source>
        <dbReference type="PROSITE" id="PS50056"/>
    </source>
</evidence>
<dbReference type="GO" id="GO:0033550">
    <property type="term" value="F:MAP kinase tyrosine phosphatase activity"/>
    <property type="evidence" value="ECO:0007669"/>
    <property type="project" value="TreeGrafter"/>
</dbReference>
<evidence type="ECO:0000259" key="6">
    <source>
        <dbReference type="PROSITE" id="PS50054"/>
    </source>
</evidence>
<dbReference type="EMBL" id="MCGO01000026">
    <property type="protein sequence ID" value="ORY43058.1"/>
    <property type="molecule type" value="Genomic_DNA"/>
</dbReference>
<dbReference type="Gene3D" id="3.40.250.10">
    <property type="entry name" value="Rhodanese-like domain"/>
    <property type="match status" value="1"/>
</dbReference>
<feature type="compositionally biased region" description="Polar residues" evidence="5">
    <location>
        <begin position="289"/>
        <end position="305"/>
    </location>
</feature>
<gene>
    <name evidence="9" type="ORF">BCR33DRAFT_717791</name>
</gene>
<proteinExistence type="inferred from homology"/>
<dbReference type="InterPro" id="IPR000387">
    <property type="entry name" value="Tyr_Pase_dom"/>
</dbReference>
<feature type="domain" description="Tyrosine specific protein phosphatases" evidence="7">
    <location>
        <begin position="448"/>
        <end position="509"/>
    </location>
</feature>
<evidence type="ECO:0000313" key="9">
    <source>
        <dbReference type="EMBL" id="ORY43058.1"/>
    </source>
</evidence>
<reference evidence="9 10" key="1">
    <citation type="submission" date="2016-07" db="EMBL/GenBank/DDBJ databases">
        <title>Pervasive Adenine N6-methylation of Active Genes in Fungi.</title>
        <authorList>
            <consortium name="DOE Joint Genome Institute"/>
            <person name="Mondo S.J."/>
            <person name="Dannebaum R.O."/>
            <person name="Kuo R.C."/>
            <person name="Labutti K."/>
            <person name="Haridas S."/>
            <person name="Kuo A."/>
            <person name="Salamov A."/>
            <person name="Ahrendt S.R."/>
            <person name="Lipzen A."/>
            <person name="Sullivan W."/>
            <person name="Andreopoulos W.B."/>
            <person name="Clum A."/>
            <person name="Lindquist E."/>
            <person name="Daum C."/>
            <person name="Ramamoorthy G.K."/>
            <person name="Gryganskyi A."/>
            <person name="Culley D."/>
            <person name="Magnuson J.K."/>
            <person name="James T.Y."/>
            <person name="O'Malley M.A."/>
            <person name="Stajich J.E."/>
            <person name="Spatafora J.W."/>
            <person name="Visel A."/>
            <person name="Grigoriev I.V."/>
        </authorList>
    </citation>
    <scope>NUCLEOTIDE SEQUENCE [LARGE SCALE GENOMIC DNA]</scope>
    <source>
        <strain evidence="9 10">JEL800</strain>
    </source>
</reference>
<dbReference type="Gene3D" id="3.90.190.10">
    <property type="entry name" value="Protein tyrosine phosphatase superfamily"/>
    <property type="match status" value="1"/>
</dbReference>
<comment type="caution">
    <text evidence="9">The sequence shown here is derived from an EMBL/GenBank/DDBJ whole genome shotgun (WGS) entry which is preliminary data.</text>
</comment>
<dbReference type="PANTHER" id="PTHR10159">
    <property type="entry name" value="DUAL SPECIFICITY PROTEIN PHOSPHATASE"/>
    <property type="match status" value="1"/>
</dbReference>
<evidence type="ECO:0000256" key="1">
    <source>
        <dbReference type="ARBA" id="ARBA00008601"/>
    </source>
</evidence>